<keyword evidence="2" id="KW-1185">Reference proteome</keyword>
<gene>
    <name evidence="1" type="ORF">NG792_26265</name>
</gene>
<protein>
    <recommendedName>
        <fullName evidence="3">Bacterial EndoU nuclease domain-containing protein</fullName>
    </recommendedName>
</protein>
<evidence type="ECO:0008006" key="3">
    <source>
        <dbReference type="Google" id="ProtNLM"/>
    </source>
</evidence>
<proteinExistence type="predicted"/>
<organism evidence="1 2">
    <name type="scientific">Laspinema olomoucense D3b</name>
    <dbReference type="NCBI Taxonomy" id="2953688"/>
    <lineage>
        <taxon>Bacteria</taxon>
        <taxon>Bacillati</taxon>
        <taxon>Cyanobacteriota</taxon>
        <taxon>Cyanophyceae</taxon>
        <taxon>Oscillatoriophycideae</taxon>
        <taxon>Oscillatoriales</taxon>
        <taxon>Laspinemataceae</taxon>
        <taxon>Laspinema</taxon>
        <taxon>Laspinema olomoucense</taxon>
    </lineage>
</organism>
<sequence>MYANGNPVNYVDPSGFFASIQEITISQQVGAILAATSLTGIVVNSGPPEYPGGFGEGPQPSLPNHTGHTPQTSLLRKLLSLGGFGAGSQPDLPSHTGHPAHDFEDLIIYLFTASGTFRGPAASGFDWEHIMDRHHPSGNVARLRLRQNPNYSSNIFHDLTEQQVERVVRRAWKNREKIKTQTNAAIEETRIQYRGLDPQSGYEIEMWQNKGTKIVETAYPIQRH</sequence>
<evidence type="ECO:0000313" key="2">
    <source>
        <dbReference type="Proteomes" id="UP001525961"/>
    </source>
</evidence>
<evidence type="ECO:0000313" key="1">
    <source>
        <dbReference type="EMBL" id="MCT7981235.1"/>
    </source>
</evidence>
<dbReference type="EMBL" id="JAMXFA010000057">
    <property type="protein sequence ID" value="MCT7981235.1"/>
    <property type="molecule type" value="Genomic_DNA"/>
</dbReference>
<dbReference type="Proteomes" id="UP001525961">
    <property type="component" value="Unassembled WGS sequence"/>
</dbReference>
<name>A0ABT2NEV7_9CYAN</name>
<comment type="caution">
    <text evidence="1">The sequence shown here is derived from an EMBL/GenBank/DDBJ whole genome shotgun (WGS) entry which is preliminary data.</text>
</comment>
<accession>A0ABT2NEV7</accession>
<reference evidence="1 2" key="1">
    <citation type="journal article" date="2022" name="Front. Microbiol.">
        <title>High genomic differentiation and limited gene flow indicate recent cryptic speciation within the genus Laspinema (cyanobacteria).</title>
        <authorList>
            <person name="Stanojkovic A."/>
            <person name="Skoupy S."/>
            <person name="Skaloud P."/>
            <person name="Dvorak P."/>
        </authorList>
    </citation>
    <scope>NUCLEOTIDE SEQUENCE [LARGE SCALE GENOMIC DNA]</scope>
    <source>
        <strain evidence="1 2">D3b</strain>
    </source>
</reference>